<dbReference type="Proteomes" id="UP000182692">
    <property type="component" value="Unassembled WGS sequence"/>
</dbReference>
<organism evidence="2 3">
    <name type="scientific">Enterovibrio norvegicus DSM 15893</name>
    <dbReference type="NCBI Taxonomy" id="1121869"/>
    <lineage>
        <taxon>Bacteria</taxon>
        <taxon>Pseudomonadati</taxon>
        <taxon>Pseudomonadota</taxon>
        <taxon>Gammaproteobacteria</taxon>
        <taxon>Vibrionales</taxon>
        <taxon>Vibrionaceae</taxon>
        <taxon>Enterovibrio</taxon>
    </lineage>
</organism>
<name>A0A1I5M688_9GAMM</name>
<dbReference type="EMBL" id="FOWR01000007">
    <property type="protein sequence ID" value="SFP04847.1"/>
    <property type="molecule type" value="Genomic_DNA"/>
</dbReference>
<accession>A0A1I5M688</accession>
<feature type="chain" id="PRO_5010293292" description="P pilus assembly protein, chaperone PapD" evidence="1">
    <location>
        <begin position="20"/>
        <end position="229"/>
    </location>
</feature>
<sequence>MKCVLLALFSFIVSFPATCQLLIAPTRFVLDAERSVTEKIVVENTSDQPLRLDIKAVYRPITSQGVRRLRDDIEREEDISDFLQISPPIIRKLNPNQRRTIRLRLKALPSDKANGEYRAYIHFSPTANVASTEEGKTSSAFALNFKVNSYIPVYVQKGQPDQDVSVLCDAHGIRIQNKSNYQFNAMLKYGDWTQNLVVVRNAELNKPLPITTTEAQLIQHEQVLQRCSF</sequence>
<dbReference type="RefSeq" id="WP_074925761.1">
    <property type="nucleotide sequence ID" value="NZ_FOWR01000007.1"/>
</dbReference>
<dbReference type="InterPro" id="IPR008962">
    <property type="entry name" value="PapD-like_sf"/>
</dbReference>
<evidence type="ECO:0000313" key="3">
    <source>
        <dbReference type="Proteomes" id="UP000182692"/>
    </source>
</evidence>
<protein>
    <recommendedName>
        <fullName evidence="4">P pilus assembly protein, chaperone PapD</fullName>
    </recommendedName>
</protein>
<evidence type="ECO:0000256" key="1">
    <source>
        <dbReference type="SAM" id="SignalP"/>
    </source>
</evidence>
<evidence type="ECO:0000313" key="2">
    <source>
        <dbReference type="EMBL" id="SFP04847.1"/>
    </source>
</evidence>
<dbReference type="SUPFAM" id="SSF49354">
    <property type="entry name" value="PapD-like"/>
    <property type="match status" value="1"/>
</dbReference>
<feature type="signal peptide" evidence="1">
    <location>
        <begin position="1"/>
        <end position="19"/>
    </location>
</feature>
<dbReference type="GeneID" id="35872106"/>
<dbReference type="STRING" id="1121869.SAMN03084138_01180"/>
<gene>
    <name evidence="2" type="ORF">SAMN03084138_01180</name>
</gene>
<proteinExistence type="predicted"/>
<reference evidence="2 3" key="1">
    <citation type="submission" date="2016-10" db="EMBL/GenBank/DDBJ databases">
        <authorList>
            <person name="de Groot N.N."/>
        </authorList>
    </citation>
    <scope>NUCLEOTIDE SEQUENCE [LARGE SCALE GENOMIC DNA]</scope>
    <source>
        <strain evidence="2 3">DSM 15893</strain>
    </source>
</reference>
<keyword evidence="1" id="KW-0732">Signal</keyword>
<evidence type="ECO:0008006" key="4">
    <source>
        <dbReference type="Google" id="ProtNLM"/>
    </source>
</evidence>
<dbReference type="OrthoDB" id="5614918at2"/>
<dbReference type="AlphaFoldDB" id="A0A1I5M688"/>